<dbReference type="EMBL" id="DF158670">
    <property type="protein sequence ID" value="GAB70060.1"/>
    <property type="molecule type" value="Genomic_DNA"/>
</dbReference>
<dbReference type="KEGG" id="pcy:PCYB_008090"/>
<gene>
    <name evidence="1" type="ORF">PCYB_008090</name>
</gene>
<proteinExistence type="predicted"/>
<reference evidence="1 2" key="1">
    <citation type="journal article" date="2012" name="Nat. Genet.">
        <title>Plasmodium cynomolgi genome sequences provide insight into Plasmodium vivax and the monkey malaria clade.</title>
        <authorList>
            <person name="Tachibana S."/>
            <person name="Sullivan S.A."/>
            <person name="Kawai S."/>
            <person name="Nakamura S."/>
            <person name="Kim H.R."/>
            <person name="Goto N."/>
            <person name="Arisue N."/>
            <person name="Palacpac N.M.Q."/>
            <person name="Honma H."/>
            <person name="Yagi M."/>
            <person name="Tougan T."/>
            <person name="Katakai Y."/>
            <person name="Kaneko O."/>
            <person name="Mita T."/>
            <person name="Kita K."/>
            <person name="Yasutomi Y."/>
            <person name="Sutton P.L."/>
            <person name="Shakhbatyan R."/>
            <person name="Horii T."/>
            <person name="Yasunaga T."/>
            <person name="Barnwell J.W."/>
            <person name="Escalante A.A."/>
            <person name="Carlton J.M."/>
            <person name="Tanabe K."/>
        </authorList>
    </citation>
    <scope>NUCLEOTIDE SEQUENCE [LARGE SCALE GENOMIC DNA]</scope>
    <source>
        <strain evidence="1 2">B</strain>
    </source>
</reference>
<dbReference type="RefSeq" id="XP_004228278.1">
    <property type="nucleotide sequence ID" value="XM_004228230.1"/>
</dbReference>
<accession>K6V3V6</accession>
<evidence type="ECO:0000313" key="1">
    <source>
        <dbReference type="EMBL" id="GAB70060.1"/>
    </source>
</evidence>
<dbReference type="GeneID" id="14696602"/>
<name>K6V3V6_PLACD</name>
<organism evidence="1 2">
    <name type="scientific">Plasmodium cynomolgi (strain B)</name>
    <dbReference type="NCBI Taxonomy" id="1120755"/>
    <lineage>
        <taxon>Eukaryota</taxon>
        <taxon>Sar</taxon>
        <taxon>Alveolata</taxon>
        <taxon>Apicomplexa</taxon>
        <taxon>Aconoidasida</taxon>
        <taxon>Haemosporida</taxon>
        <taxon>Plasmodiidae</taxon>
        <taxon>Plasmodium</taxon>
        <taxon>Plasmodium (Plasmodium)</taxon>
    </lineage>
</organism>
<dbReference type="OMA" id="LLPENDW"/>
<dbReference type="AlphaFoldDB" id="K6V3V6"/>
<sequence length="229" mass="27370">MMALLPENDWEKHLEKLPSYEEYKKLDDVDIKVYSDDYCVKDLGSLKEEDKTFCNKVSKHLKSLSGLSDKDRKHGCFYFQYWFFDQISKKYSANNKINNKPVSDKLFDLVALKIRESPNLESCRCYESGTPEVWKEEKDLHDYFENYKNINCTNSDKLTCEKYVRYVTYINKLFQSKEYDCCNDDELDLVSCEPYIKCEYETRPNDLLQELQKQLKAIEEKQRKFLKGM</sequence>
<dbReference type="InterPro" id="IPR008780">
    <property type="entry name" value="Plasmodium_Vir"/>
</dbReference>
<protein>
    <submittedName>
        <fullName evidence="1">CYIR protein</fullName>
    </submittedName>
</protein>
<dbReference type="OrthoDB" id="380127at2759"/>
<keyword evidence="2" id="KW-1185">Reference proteome</keyword>
<evidence type="ECO:0000313" key="2">
    <source>
        <dbReference type="Proteomes" id="UP000006319"/>
    </source>
</evidence>
<dbReference type="PhylomeDB" id="K6V3V6"/>
<dbReference type="VEuPathDB" id="PlasmoDB:PCYB_008090"/>
<dbReference type="Proteomes" id="UP000006319">
    <property type="component" value="Unassembled WGS sequence"/>
</dbReference>
<dbReference type="Pfam" id="PF05795">
    <property type="entry name" value="Plasmodium_Vir"/>
    <property type="match status" value="1"/>
</dbReference>